<evidence type="ECO:0000313" key="2">
    <source>
        <dbReference type="WBParaSite" id="ALUE_0002123501-mRNA-1"/>
    </source>
</evidence>
<name>A0A0M3IR57_ASCLU</name>
<reference evidence="2" key="1">
    <citation type="submission" date="2017-02" db="UniProtKB">
        <authorList>
            <consortium name="WormBaseParasite"/>
        </authorList>
    </citation>
    <scope>IDENTIFICATION</scope>
</reference>
<proteinExistence type="predicted"/>
<dbReference type="WBParaSite" id="ALUE_0002123501-mRNA-1">
    <property type="protein sequence ID" value="ALUE_0002123501-mRNA-1"/>
    <property type="gene ID" value="ALUE_0002123501"/>
</dbReference>
<sequence>MKIVYRMEVYVLLVVVQNHIFHKLFILFSDILHHSLQDLNILQEIFITLFVSNNILEYDFIRQL</sequence>
<dbReference type="AlphaFoldDB" id="A0A0M3IR57"/>
<keyword evidence="1" id="KW-1185">Reference proteome</keyword>
<dbReference type="Proteomes" id="UP000036681">
    <property type="component" value="Unplaced"/>
</dbReference>
<organism evidence="1 2">
    <name type="scientific">Ascaris lumbricoides</name>
    <name type="common">Giant roundworm</name>
    <dbReference type="NCBI Taxonomy" id="6252"/>
    <lineage>
        <taxon>Eukaryota</taxon>
        <taxon>Metazoa</taxon>
        <taxon>Ecdysozoa</taxon>
        <taxon>Nematoda</taxon>
        <taxon>Chromadorea</taxon>
        <taxon>Rhabditida</taxon>
        <taxon>Spirurina</taxon>
        <taxon>Ascaridomorpha</taxon>
        <taxon>Ascaridoidea</taxon>
        <taxon>Ascarididae</taxon>
        <taxon>Ascaris</taxon>
    </lineage>
</organism>
<protein>
    <submittedName>
        <fullName evidence="2">Ovule protein</fullName>
    </submittedName>
</protein>
<accession>A0A0M3IR57</accession>
<evidence type="ECO:0000313" key="1">
    <source>
        <dbReference type="Proteomes" id="UP000036681"/>
    </source>
</evidence>